<dbReference type="AlphaFoldDB" id="A0A1U9Z2N8"/>
<sequence length="151" mass="16887">MFEERSPRLKSEKTLITLPFFAAEAAAGFGRIALDELPAGSVAFERSFLRSLGASPDNCFVMKSRGDSMQPTIPDDSILVIDQSQTEKIEHGCLYVFRVSDVLLVKRARWHMDGKLELSSDNAAYQPEFLDQTHADTLSVLGRVVYFCRVP</sequence>
<dbReference type="EMBL" id="CP020330">
    <property type="protein sequence ID" value="AQZ51946.1"/>
    <property type="molecule type" value="Genomic_DNA"/>
</dbReference>
<dbReference type="STRING" id="1122214.Mame_02620"/>
<dbReference type="InterPro" id="IPR039418">
    <property type="entry name" value="LexA-like"/>
</dbReference>
<evidence type="ECO:0000259" key="4">
    <source>
        <dbReference type="Pfam" id="PF00717"/>
    </source>
</evidence>
<evidence type="ECO:0000256" key="1">
    <source>
        <dbReference type="ARBA" id="ARBA00023015"/>
    </source>
</evidence>
<accession>A0A1U9Z2N8</accession>
<dbReference type="PANTHER" id="PTHR40661:SF3">
    <property type="entry name" value="FELS-1 PROPHAGE TRANSCRIPTIONAL REGULATOR"/>
    <property type="match status" value="1"/>
</dbReference>
<protein>
    <submittedName>
        <fullName evidence="5">Putative HTH-type transcriptional regulator</fullName>
    </submittedName>
</protein>
<keyword evidence="3" id="KW-0804">Transcription</keyword>
<dbReference type="eggNOG" id="COG2932">
    <property type="taxonomic scope" value="Bacteria"/>
</dbReference>
<dbReference type="Gene3D" id="2.10.109.10">
    <property type="entry name" value="Umud Fragment, subunit A"/>
    <property type="match status" value="1"/>
</dbReference>
<keyword evidence="6" id="KW-1185">Reference proteome</keyword>
<dbReference type="CDD" id="cd06529">
    <property type="entry name" value="S24_LexA-like"/>
    <property type="match status" value="1"/>
</dbReference>
<keyword evidence="2" id="KW-0238">DNA-binding</keyword>
<organism evidence="5 6">
    <name type="scientific">Martelella mediterranea DSM 17316</name>
    <dbReference type="NCBI Taxonomy" id="1122214"/>
    <lineage>
        <taxon>Bacteria</taxon>
        <taxon>Pseudomonadati</taxon>
        <taxon>Pseudomonadota</taxon>
        <taxon>Alphaproteobacteria</taxon>
        <taxon>Hyphomicrobiales</taxon>
        <taxon>Aurantimonadaceae</taxon>
        <taxon>Martelella</taxon>
    </lineage>
</organism>
<dbReference type="Proteomes" id="UP000191135">
    <property type="component" value="Chromosome"/>
</dbReference>
<evidence type="ECO:0000313" key="6">
    <source>
        <dbReference type="Proteomes" id="UP000191135"/>
    </source>
</evidence>
<dbReference type="Pfam" id="PF00717">
    <property type="entry name" value="Peptidase_S24"/>
    <property type="match status" value="1"/>
</dbReference>
<name>A0A1U9Z2N8_9HYPH</name>
<gene>
    <name evidence="5" type="ORF">Mame_02620</name>
</gene>
<dbReference type="SUPFAM" id="SSF51306">
    <property type="entry name" value="LexA/Signal peptidase"/>
    <property type="match status" value="1"/>
</dbReference>
<proteinExistence type="predicted"/>
<dbReference type="PANTHER" id="PTHR40661">
    <property type="match status" value="1"/>
</dbReference>
<reference evidence="5 6" key="1">
    <citation type="submission" date="2017-03" db="EMBL/GenBank/DDBJ databases">
        <title>Foreign affairs: Plasmid Transfer between Roseobacters and Rhizobia.</title>
        <authorList>
            <person name="Bartling P."/>
            <person name="Bunk B."/>
            <person name="Overmann J."/>
            <person name="Brinkmann H."/>
            <person name="Petersen J."/>
        </authorList>
    </citation>
    <scope>NUCLEOTIDE SEQUENCE [LARGE SCALE GENOMIC DNA]</scope>
    <source>
        <strain evidence="5 6">MACL11</strain>
    </source>
</reference>
<evidence type="ECO:0000313" key="5">
    <source>
        <dbReference type="EMBL" id="AQZ51946.1"/>
    </source>
</evidence>
<dbReference type="InterPro" id="IPR015927">
    <property type="entry name" value="Peptidase_S24_S26A/B/C"/>
</dbReference>
<evidence type="ECO:0000256" key="3">
    <source>
        <dbReference type="ARBA" id="ARBA00023163"/>
    </source>
</evidence>
<feature type="domain" description="Peptidase S24/S26A/S26B/S26C" evidence="4">
    <location>
        <begin position="20"/>
        <end position="145"/>
    </location>
</feature>
<dbReference type="KEGG" id="mmed:Mame_02620"/>
<dbReference type="InterPro" id="IPR036286">
    <property type="entry name" value="LexA/Signal_pep-like_sf"/>
</dbReference>
<keyword evidence="1" id="KW-0805">Transcription regulation</keyword>
<evidence type="ECO:0000256" key="2">
    <source>
        <dbReference type="ARBA" id="ARBA00023125"/>
    </source>
</evidence>
<dbReference type="GO" id="GO:0003677">
    <property type="term" value="F:DNA binding"/>
    <property type="evidence" value="ECO:0007669"/>
    <property type="project" value="UniProtKB-KW"/>
</dbReference>